<dbReference type="EMBL" id="AP022853">
    <property type="protein sequence ID" value="BCB27465.1"/>
    <property type="molecule type" value="Genomic_DNA"/>
</dbReference>
<gene>
    <name evidence="4" type="ORF">SKTS_23510</name>
</gene>
<comment type="subcellular location">
    <subcellularLocation>
        <location evidence="2">Cytoplasm</location>
    </subcellularLocation>
</comment>
<dbReference type="CDD" id="cd00293">
    <property type="entry name" value="USP-like"/>
    <property type="match status" value="1"/>
</dbReference>
<evidence type="ECO:0000259" key="3">
    <source>
        <dbReference type="Pfam" id="PF00582"/>
    </source>
</evidence>
<dbReference type="Pfam" id="PF00582">
    <property type="entry name" value="Usp"/>
    <property type="match status" value="1"/>
</dbReference>
<evidence type="ECO:0000313" key="4">
    <source>
        <dbReference type="EMBL" id="BCB27465.1"/>
    </source>
</evidence>
<dbReference type="KEGG" id="slac:SKTS_23510"/>
<organism evidence="4 5">
    <name type="scientific">Sulfurimicrobium lacus</name>
    <dbReference type="NCBI Taxonomy" id="2715678"/>
    <lineage>
        <taxon>Bacteria</taxon>
        <taxon>Pseudomonadati</taxon>
        <taxon>Pseudomonadota</taxon>
        <taxon>Betaproteobacteria</taxon>
        <taxon>Nitrosomonadales</taxon>
        <taxon>Sulfuricellaceae</taxon>
        <taxon>Sulfurimicrobium</taxon>
    </lineage>
</organism>
<dbReference type="PIRSF" id="PIRSF006276">
    <property type="entry name" value="UspA"/>
    <property type="match status" value="1"/>
</dbReference>
<dbReference type="PANTHER" id="PTHR46268">
    <property type="entry name" value="STRESS RESPONSE PROTEIN NHAX"/>
    <property type="match status" value="1"/>
</dbReference>
<evidence type="ECO:0000256" key="2">
    <source>
        <dbReference type="PIRNR" id="PIRNR006276"/>
    </source>
</evidence>
<evidence type="ECO:0000313" key="5">
    <source>
        <dbReference type="Proteomes" id="UP000502260"/>
    </source>
</evidence>
<keyword evidence="2" id="KW-0963">Cytoplasm</keyword>
<dbReference type="AlphaFoldDB" id="A0A6F8VFC6"/>
<name>A0A6F8VFC6_9PROT</name>
<protein>
    <recommendedName>
        <fullName evidence="2">Universal stress protein</fullName>
    </recommendedName>
</protein>
<dbReference type="RefSeq" id="WP_173065122.1">
    <property type="nucleotide sequence ID" value="NZ_AP022853.1"/>
</dbReference>
<sequence length="148" mass="15898">MYKRILVAIDGSDTSNRALQEAISLAGNQQATLLIVNVMEGYSINSDAEFPTPEEVENAQETYLLGMLERARKSALDKGVAVESQLLKIESLGLRIADAIMQEAAKWSADLIVAGTHGRSGLSHLLVGSVAEGILRVSPVPILLIRSK</sequence>
<dbReference type="InterPro" id="IPR006015">
    <property type="entry name" value="Universal_stress_UspA"/>
</dbReference>
<dbReference type="PANTHER" id="PTHR46268:SF6">
    <property type="entry name" value="UNIVERSAL STRESS PROTEIN UP12"/>
    <property type="match status" value="1"/>
</dbReference>
<evidence type="ECO:0000256" key="1">
    <source>
        <dbReference type="ARBA" id="ARBA00008791"/>
    </source>
</evidence>
<dbReference type="Gene3D" id="3.40.50.620">
    <property type="entry name" value="HUPs"/>
    <property type="match status" value="1"/>
</dbReference>
<dbReference type="InterPro" id="IPR014729">
    <property type="entry name" value="Rossmann-like_a/b/a_fold"/>
</dbReference>
<accession>A0A6F8VFC6</accession>
<dbReference type="SUPFAM" id="SSF52402">
    <property type="entry name" value="Adenine nucleotide alpha hydrolases-like"/>
    <property type="match status" value="1"/>
</dbReference>
<reference evidence="5" key="1">
    <citation type="submission" date="2020-03" db="EMBL/GenBank/DDBJ databases">
        <title>Complete genome sequence of sulfur-oxidizing bacterium skT11.</title>
        <authorList>
            <person name="Kanda M."/>
            <person name="Kojima H."/>
            <person name="Fukui M."/>
        </authorList>
    </citation>
    <scope>NUCLEOTIDE SEQUENCE [LARGE SCALE GENOMIC DNA]</scope>
    <source>
        <strain evidence="5">skT11</strain>
    </source>
</reference>
<proteinExistence type="inferred from homology"/>
<feature type="domain" description="UspA" evidence="3">
    <location>
        <begin position="1"/>
        <end position="146"/>
    </location>
</feature>
<dbReference type="Proteomes" id="UP000502260">
    <property type="component" value="Chromosome"/>
</dbReference>
<keyword evidence="5" id="KW-1185">Reference proteome</keyword>
<comment type="similarity">
    <text evidence="1 2">Belongs to the universal stress protein A family.</text>
</comment>
<dbReference type="GO" id="GO:0005737">
    <property type="term" value="C:cytoplasm"/>
    <property type="evidence" value="ECO:0007669"/>
    <property type="project" value="UniProtKB-SubCell"/>
</dbReference>
<dbReference type="PRINTS" id="PR01438">
    <property type="entry name" value="UNVRSLSTRESS"/>
</dbReference>
<dbReference type="InterPro" id="IPR006016">
    <property type="entry name" value="UspA"/>
</dbReference>